<dbReference type="HOGENOM" id="CLU_1267024_0_0_1"/>
<reference evidence="2" key="2">
    <citation type="submission" date="2015-01" db="EMBL/GenBank/DDBJ databases">
        <title>Evolutionary Origins and Diversification of the Mycorrhizal Mutualists.</title>
        <authorList>
            <consortium name="DOE Joint Genome Institute"/>
            <consortium name="Mycorrhizal Genomics Consortium"/>
            <person name="Kohler A."/>
            <person name="Kuo A."/>
            <person name="Nagy L.G."/>
            <person name="Floudas D."/>
            <person name="Copeland A."/>
            <person name="Barry K.W."/>
            <person name="Cichocki N."/>
            <person name="Veneault-Fourrey C."/>
            <person name="LaButti K."/>
            <person name="Lindquist E.A."/>
            <person name="Lipzen A."/>
            <person name="Lundell T."/>
            <person name="Morin E."/>
            <person name="Murat C."/>
            <person name="Riley R."/>
            <person name="Ohm R."/>
            <person name="Sun H."/>
            <person name="Tunlid A."/>
            <person name="Henrissat B."/>
            <person name="Grigoriev I.V."/>
            <person name="Hibbett D.S."/>
            <person name="Martin F."/>
        </authorList>
    </citation>
    <scope>NUCLEOTIDE SEQUENCE [LARGE SCALE GENOMIC DNA]</scope>
    <source>
        <strain evidence="2">h7</strain>
    </source>
</reference>
<dbReference type="EMBL" id="KN831769">
    <property type="protein sequence ID" value="KIM47997.1"/>
    <property type="molecule type" value="Genomic_DNA"/>
</dbReference>
<protein>
    <submittedName>
        <fullName evidence="1">Uncharacterized protein</fullName>
    </submittedName>
</protein>
<proteinExistence type="predicted"/>
<gene>
    <name evidence="1" type="ORF">M413DRAFT_217757</name>
</gene>
<accession>A0A0C2Z432</accession>
<sequence>MSPSASSSQPSQISAPCPKEVSILQEPRLPSYQEVVGKVDCFRLPSYRESRQPRYHPYTRPCRVKPADEDRTLFHTIYDDERIVLDVPPARGRRGYRPLIPPLVPTPLIAYVDHVRVERQPRQPEDEEVLRRRRVTALILQEFVAGILASLWCCSTGLIPLPFILTPNPSWPQTRCSKLSYRIHATLPQTGIKLSYFVLSIQHSKTCAFFMPVHIPDY</sequence>
<keyword evidence="2" id="KW-1185">Reference proteome</keyword>
<evidence type="ECO:0000313" key="2">
    <source>
        <dbReference type="Proteomes" id="UP000053424"/>
    </source>
</evidence>
<dbReference type="AlphaFoldDB" id="A0A0C2Z432"/>
<name>A0A0C2Z432_HEBCY</name>
<reference evidence="1 2" key="1">
    <citation type="submission" date="2014-04" db="EMBL/GenBank/DDBJ databases">
        <authorList>
            <consortium name="DOE Joint Genome Institute"/>
            <person name="Kuo A."/>
            <person name="Gay G."/>
            <person name="Dore J."/>
            <person name="Kohler A."/>
            <person name="Nagy L.G."/>
            <person name="Floudas D."/>
            <person name="Copeland A."/>
            <person name="Barry K.W."/>
            <person name="Cichocki N."/>
            <person name="Veneault-Fourrey C."/>
            <person name="LaButti K."/>
            <person name="Lindquist E.A."/>
            <person name="Lipzen A."/>
            <person name="Lundell T."/>
            <person name="Morin E."/>
            <person name="Murat C."/>
            <person name="Sun H."/>
            <person name="Tunlid A."/>
            <person name="Henrissat B."/>
            <person name="Grigoriev I.V."/>
            <person name="Hibbett D.S."/>
            <person name="Martin F."/>
            <person name="Nordberg H.P."/>
            <person name="Cantor M.N."/>
            <person name="Hua S.X."/>
        </authorList>
    </citation>
    <scope>NUCLEOTIDE SEQUENCE [LARGE SCALE GENOMIC DNA]</scope>
    <source>
        <strain evidence="2">h7</strain>
    </source>
</reference>
<organism evidence="1 2">
    <name type="scientific">Hebeloma cylindrosporum</name>
    <dbReference type="NCBI Taxonomy" id="76867"/>
    <lineage>
        <taxon>Eukaryota</taxon>
        <taxon>Fungi</taxon>
        <taxon>Dikarya</taxon>
        <taxon>Basidiomycota</taxon>
        <taxon>Agaricomycotina</taxon>
        <taxon>Agaricomycetes</taxon>
        <taxon>Agaricomycetidae</taxon>
        <taxon>Agaricales</taxon>
        <taxon>Agaricineae</taxon>
        <taxon>Hymenogastraceae</taxon>
        <taxon>Hebeloma</taxon>
    </lineage>
</organism>
<evidence type="ECO:0000313" key="1">
    <source>
        <dbReference type="EMBL" id="KIM47997.1"/>
    </source>
</evidence>
<dbReference type="OrthoDB" id="3058863at2759"/>
<dbReference type="Proteomes" id="UP000053424">
    <property type="component" value="Unassembled WGS sequence"/>
</dbReference>